<dbReference type="AlphaFoldDB" id="A0A2K9BL19"/>
<dbReference type="KEGG" id="msyr:CXP39_03925"/>
<evidence type="ECO:0000313" key="1">
    <source>
        <dbReference type="EMBL" id="AUF83911.1"/>
    </source>
</evidence>
<dbReference type="PANTHER" id="PTHR10000:SF8">
    <property type="entry name" value="HAD SUPERFAMILY HYDROLASE-LIKE, TYPE 3"/>
    <property type="match status" value="1"/>
</dbReference>
<dbReference type="Gene3D" id="3.40.50.1000">
    <property type="entry name" value="HAD superfamily/HAD-like"/>
    <property type="match status" value="1"/>
</dbReference>
<name>A0A2K9BL19_9MOLU</name>
<sequence length="268" mass="31547">MKWFFTDFDGTLRNSRTHENEINLNDLEFVKTLQKNGHKLIVATGRPYSSIKKYIEAQYQLHPDFYICNAGATINNQKDDVLYTHEFYKKDQDLITEKLIEMEKEITSIIYATSTEEKMLFDKEWNFEKEKLFIDMTPQNNEINILHDKKLICFKILCEKPVWNKIVEWLESQNLRVNLTTNNVKGLTFSEIHPEGINKGNAIRILQSQFNFKDSDVIVAGDDNNDISMFEEFFDNSYIIEQAYNADIQKYAKNIIQQISEIAVNRNE</sequence>
<gene>
    <name evidence="1" type="ORF">CXP39_03925</name>
</gene>
<dbReference type="GO" id="GO:0016791">
    <property type="term" value="F:phosphatase activity"/>
    <property type="evidence" value="ECO:0007669"/>
    <property type="project" value="TreeGrafter"/>
</dbReference>
<dbReference type="NCBIfam" id="TIGR01484">
    <property type="entry name" value="HAD-SF-IIB"/>
    <property type="match status" value="1"/>
</dbReference>
<dbReference type="RefSeq" id="WP_027048296.1">
    <property type="nucleotide sequence ID" value="NZ_CP025257.1"/>
</dbReference>
<dbReference type="PANTHER" id="PTHR10000">
    <property type="entry name" value="PHOSPHOSERINE PHOSPHATASE"/>
    <property type="match status" value="1"/>
</dbReference>
<dbReference type="GO" id="GO:0000287">
    <property type="term" value="F:magnesium ion binding"/>
    <property type="evidence" value="ECO:0007669"/>
    <property type="project" value="TreeGrafter"/>
</dbReference>
<evidence type="ECO:0000313" key="2">
    <source>
        <dbReference type="Proteomes" id="UP000233419"/>
    </source>
</evidence>
<organism evidence="1 2">
    <name type="scientific">Mesoplasma syrphidae</name>
    <dbReference type="NCBI Taxonomy" id="225999"/>
    <lineage>
        <taxon>Bacteria</taxon>
        <taxon>Bacillati</taxon>
        <taxon>Mycoplasmatota</taxon>
        <taxon>Mollicutes</taxon>
        <taxon>Entomoplasmatales</taxon>
        <taxon>Entomoplasmataceae</taxon>
        <taxon>Mesoplasma</taxon>
    </lineage>
</organism>
<proteinExistence type="predicted"/>
<keyword evidence="1" id="KW-0378">Hydrolase</keyword>
<dbReference type="Gene3D" id="3.30.1240.10">
    <property type="match status" value="1"/>
</dbReference>
<dbReference type="SUPFAM" id="SSF56784">
    <property type="entry name" value="HAD-like"/>
    <property type="match status" value="1"/>
</dbReference>
<protein>
    <submittedName>
        <fullName evidence="1">Cof-type HAD-IIB family hydrolase</fullName>
    </submittedName>
</protein>
<dbReference type="InterPro" id="IPR023214">
    <property type="entry name" value="HAD_sf"/>
</dbReference>
<accession>A0A2K9BL19</accession>
<dbReference type="OrthoDB" id="399929at2"/>
<dbReference type="EMBL" id="CP025257">
    <property type="protein sequence ID" value="AUF83911.1"/>
    <property type="molecule type" value="Genomic_DNA"/>
</dbReference>
<keyword evidence="2" id="KW-1185">Reference proteome</keyword>
<reference evidence="1 2" key="1">
    <citation type="submission" date="2017-12" db="EMBL/GenBank/DDBJ databases">
        <title>Mesoplasma syrphidae YJS, Complete Genome.</title>
        <authorList>
            <person name="Knight T.F."/>
            <person name="Citino T."/>
            <person name="Rubinstein R."/>
            <person name="Neuschaefer Z."/>
        </authorList>
    </citation>
    <scope>NUCLEOTIDE SEQUENCE [LARGE SCALE GENOMIC DNA]</scope>
    <source>
        <strain evidence="1 2">YJS</strain>
    </source>
</reference>
<dbReference type="InterPro" id="IPR006379">
    <property type="entry name" value="HAD-SF_hydro_IIB"/>
</dbReference>
<dbReference type="InterPro" id="IPR036412">
    <property type="entry name" value="HAD-like_sf"/>
</dbReference>
<dbReference type="GO" id="GO:0005829">
    <property type="term" value="C:cytosol"/>
    <property type="evidence" value="ECO:0007669"/>
    <property type="project" value="TreeGrafter"/>
</dbReference>
<dbReference type="Proteomes" id="UP000233419">
    <property type="component" value="Chromosome"/>
</dbReference>
<dbReference type="Pfam" id="PF08282">
    <property type="entry name" value="Hydrolase_3"/>
    <property type="match status" value="1"/>
</dbReference>